<evidence type="ECO:0000313" key="9">
    <source>
        <dbReference type="Proteomes" id="UP000054851"/>
    </source>
</evidence>
<dbReference type="OrthoDB" id="4505903at2"/>
<accession>A0A158DQT4</accession>
<evidence type="ECO:0000256" key="1">
    <source>
        <dbReference type="ARBA" id="ARBA00022630"/>
    </source>
</evidence>
<dbReference type="AlphaFoldDB" id="A0A158DQT4"/>
<feature type="binding site" evidence="6">
    <location>
        <position position="156"/>
    </location>
    <ligand>
        <name>FMN</name>
        <dbReference type="ChEBI" id="CHEBI:58210"/>
    </ligand>
</feature>
<dbReference type="STRING" id="1777140.AWB79_07404"/>
<comment type="similarity">
    <text evidence="5">Belongs to the NtaA/SnaA/DszA monooxygenase family.</text>
</comment>
<evidence type="ECO:0000256" key="5">
    <source>
        <dbReference type="ARBA" id="ARBA00033748"/>
    </source>
</evidence>
<dbReference type="InterPro" id="IPR051260">
    <property type="entry name" value="Diverse_substr_monoxygenases"/>
</dbReference>
<evidence type="ECO:0000256" key="6">
    <source>
        <dbReference type="PIRSR" id="PIRSR000337-1"/>
    </source>
</evidence>
<keyword evidence="4 8" id="KW-0503">Monooxygenase</keyword>
<keyword evidence="2 6" id="KW-0288">FMN</keyword>
<dbReference type="PIRSF" id="PIRSF000337">
    <property type="entry name" value="NTA_MOA"/>
    <property type="match status" value="1"/>
</dbReference>
<evidence type="ECO:0000313" key="8">
    <source>
        <dbReference type="EMBL" id="SAK97001.1"/>
    </source>
</evidence>
<dbReference type="GO" id="GO:0016705">
    <property type="term" value="F:oxidoreductase activity, acting on paired donors, with incorporation or reduction of molecular oxygen"/>
    <property type="evidence" value="ECO:0007669"/>
    <property type="project" value="InterPro"/>
</dbReference>
<dbReference type="Pfam" id="PF00296">
    <property type="entry name" value="Bac_luciferase"/>
    <property type="match status" value="1"/>
</dbReference>
<dbReference type="EMBL" id="FCOA02000055">
    <property type="protein sequence ID" value="SAK97001.1"/>
    <property type="molecule type" value="Genomic_DNA"/>
</dbReference>
<gene>
    <name evidence="8" type="ORF">AWB79_07404</name>
</gene>
<keyword evidence="3" id="KW-0560">Oxidoreductase</keyword>
<dbReference type="InterPro" id="IPR011251">
    <property type="entry name" value="Luciferase-like_dom"/>
</dbReference>
<evidence type="ECO:0000256" key="4">
    <source>
        <dbReference type="ARBA" id="ARBA00023033"/>
    </source>
</evidence>
<dbReference type="PANTHER" id="PTHR30011:SF16">
    <property type="entry name" value="C2H2 FINGER DOMAIN TRANSCRIPTION FACTOR (EUROFUNG)-RELATED"/>
    <property type="match status" value="1"/>
</dbReference>
<organism evidence="8 9">
    <name type="scientific">Caballeronia hypogeia</name>
    <dbReference type="NCBI Taxonomy" id="1777140"/>
    <lineage>
        <taxon>Bacteria</taxon>
        <taxon>Pseudomonadati</taxon>
        <taxon>Pseudomonadota</taxon>
        <taxon>Betaproteobacteria</taxon>
        <taxon>Burkholderiales</taxon>
        <taxon>Burkholderiaceae</taxon>
        <taxon>Caballeronia</taxon>
    </lineage>
</organism>
<feature type="binding site" evidence="6">
    <location>
        <position position="102"/>
    </location>
    <ligand>
        <name>FMN</name>
        <dbReference type="ChEBI" id="CHEBI:58210"/>
    </ligand>
</feature>
<dbReference type="SUPFAM" id="SSF51679">
    <property type="entry name" value="Bacterial luciferase-like"/>
    <property type="match status" value="1"/>
</dbReference>
<dbReference type="GO" id="GO:0004497">
    <property type="term" value="F:monooxygenase activity"/>
    <property type="evidence" value="ECO:0007669"/>
    <property type="project" value="UniProtKB-KW"/>
</dbReference>
<feature type="binding site" evidence="6">
    <location>
        <position position="58"/>
    </location>
    <ligand>
        <name>FMN</name>
        <dbReference type="ChEBI" id="CHEBI:58210"/>
    </ligand>
</feature>
<dbReference type="RefSeq" id="WP_061172401.1">
    <property type="nucleotide sequence ID" value="NZ_FCOA02000055.1"/>
</dbReference>
<proteinExistence type="inferred from homology"/>
<feature type="domain" description="Luciferase-like" evidence="7">
    <location>
        <begin position="25"/>
        <end position="386"/>
    </location>
</feature>
<reference evidence="8" key="1">
    <citation type="submission" date="2016-01" db="EMBL/GenBank/DDBJ databases">
        <authorList>
            <person name="Peeters C."/>
        </authorList>
    </citation>
    <scope>NUCLEOTIDE SEQUENCE</scope>
    <source>
        <strain evidence="8">LMG 29322</strain>
    </source>
</reference>
<dbReference type="Proteomes" id="UP000054851">
    <property type="component" value="Unassembled WGS sequence"/>
</dbReference>
<name>A0A158DQT4_9BURK</name>
<keyword evidence="9" id="KW-1185">Reference proteome</keyword>
<evidence type="ECO:0000256" key="2">
    <source>
        <dbReference type="ARBA" id="ARBA00022643"/>
    </source>
</evidence>
<dbReference type="Gene3D" id="3.20.20.30">
    <property type="entry name" value="Luciferase-like domain"/>
    <property type="match status" value="1"/>
</dbReference>
<protein>
    <submittedName>
        <fullName evidence="8">Monooxygenase</fullName>
    </submittedName>
</protein>
<evidence type="ECO:0000259" key="7">
    <source>
        <dbReference type="Pfam" id="PF00296"/>
    </source>
</evidence>
<comment type="caution">
    <text evidence="8">The sequence shown here is derived from an EMBL/GenBank/DDBJ whole genome shotgun (WGS) entry which is preliminary data.</text>
</comment>
<sequence length="460" mass="50422">MKRSGKMKLGLSMRSLGYHVAAWRHPDAPPLGALNFESFYWAAQAAERAKFDMVFFADSLSVRGRDEPKGAAARSSWNLELEPITVISALAPLTKNIGLVATASTTYNEPFHLARKFASVDFISGGRAGWNMVTSWSDDEAKNFSQTHTKDYDFRYERGAEFIDVVNGLWDSWDDDAIERNQQSGVFYDATKVHSLNHVGKHFKVAGPLTVARTPQGRPIIVQAGESEQGREIAAASADVVYTASDEIQRAKAFYASVKGRMEKYGRPMDALKILPGLTPFVGRTLQEAQDKHDQLQELIDPLVGLGALSRKVGDLSDLPLDEPLTRIAGARMKSAGDKVMAIVKEENLTLRQLYQRFASANGSRVVIGTASQIADTMQEWYEAYAADGFNITAARLPADMESFGELVVPELQRRGVFRTEYEASTLRENLGLPSAESRYAGGEGVRSVTEILAAAGAAS</sequence>
<feature type="binding site" evidence="6">
    <location>
        <position position="227"/>
    </location>
    <ligand>
        <name>FMN</name>
        <dbReference type="ChEBI" id="CHEBI:58210"/>
    </ligand>
</feature>
<dbReference type="CDD" id="cd01095">
    <property type="entry name" value="Nitrilotriacetate_monoxgenase"/>
    <property type="match status" value="1"/>
</dbReference>
<keyword evidence="1 6" id="KW-0285">Flavoprotein</keyword>
<dbReference type="PANTHER" id="PTHR30011">
    <property type="entry name" value="ALKANESULFONATE MONOOXYGENASE-RELATED"/>
    <property type="match status" value="1"/>
</dbReference>
<dbReference type="InterPro" id="IPR016215">
    <property type="entry name" value="NTA_MOA"/>
</dbReference>
<evidence type="ECO:0000256" key="3">
    <source>
        <dbReference type="ARBA" id="ARBA00023002"/>
    </source>
</evidence>
<dbReference type="InterPro" id="IPR036661">
    <property type="entry name" value="Luciferase-like_sf"/>
</dbReference>
<dbReference type="NCBIfam" id="TIGR03860">
    <property type="entry name" value="FMN_nitrolo"/>
    <property type="match status" value="1"/>
</dbReference>